<dbReference type="InterPro" id="IPR036186">
    <property type="entry name" value="Serpin_sf"/>
</dbReference>
<dbReference type="OrthoDB" id="371710at2157"/>
<feature type="domain" description="Serpin" evidence="2">
    <location>
        <begin position="75"/>
        <end position="430"/>
    </location>
</feature>
<gene>
    <name evidence="3" type="ORF">NZNM25_08870</name>
</gene>
<dbReference type="InterPro" id="IPR023796">
    <property type="entry name" value="Serpin_dom"/>
</dbReference>
<comment type="caution">
    <text evidence="3">The sequence shown here is derived from an EMBL/GenBank/DDBJ whole genome shotgun (WGS) entry which is preliminary data.</text>
</comment>
<dbReference type="InterPro" id="IPR042178">
    <property type="entry name" value="Serpin_sf_1"/>
</dbReference>
<evidence type="ECO:0000256" key="1">
    <source>
        <dbReference type="RuleBase" id="RU000411"/>
    </source>
</evidence>
<dbReference type="Gene3D" id="3.30.497.10">
    <property type="entry name" value="Antithrombin, subunit I, domain 2"/>
    <property type="match status" value="1"/>
</dbReference>
<dbReference type="PANTHER" id="PTHR11461:SF211">
    <property type="entry name" value="GH10112P-RELATED"/>
    <property type="match status" value="1"/>
</dbReference>
<dbReference type="GO" id="GO:0004867">
    <property type="term" value="F:serine-type endopeptidase inhibitor activity"/>
    <property type="evidence" value="ECO:0007669"/>
    <property type="project" value="InterPro"/>
</dbReference>
<dbReference type="InterPro" id="IPR042185">
    <property type="entry name" value="Serpin_sf_2"/>
</dbReference>
<evidence type="ECO:0000259" key="2">
    <source>
        <dbReference type="SMART" id="SM00093"/>
    </source>
</evidence>
<dbReference type="Proteomes" id="UP000245829">
    <property type="component" value="Unassembled WGS sequence"/>
</dbReference>
<dbReference type="EMBL" id="BGKI01000004">
    <property type="protein sequence ID" value="GBH34096.1"/>
    <property type="molecule type" value="Genomic_DNA"/>
</dbReference>
<dbReference type="AlphaFoldDB" id="A0A2S2KR10"/>
<dbReference type="SUPFAM" id="SSF56574">
    <property type="entry name" value="Serpins"/>
    <property type="match status" value="1"/>
</dbReference>
<sequence>MKTKFLILLIVIVSASITVILAPTVLYSLDNTDDERKFLEENDVSNSNSMFDGLLQDSPINLSDHASLNSNEFGFKFYKHLSTSDENLFFSPISIDIVFAIIYEAAQGETRENMQQLFSFEQDSEKRRLSYKNTIKNLNQANPDFELNVKNGIWVSDMYELTPEYVKIVTNDYAASSQNVDFVFNHGVQTINQWIKENTNGKIEKIFEDNSTGPLTLMAATNTVYFNGLWEKQFPPGMTYERKFFVTADNVQMIDMMKIKNHHFNYYEDDAVKIVELPYKGNRASMYLLQSFEMHQLKQLEDNLTANYFNELKSKLSEKMVSVIIPKFSMEMDYDLREILTEMGMIHPFSRELADLSGMADYPNIFIDEAVHKTAIDLHELGTEAAAATGAMAELQSGSPYTFYGNHPFVYIIQDHETDQILFMGRFVNPLT</sequence>
<keyword evidence="4" id="KW-1185">Reference proteome</keyword>
<protein>
    <submittedName>
        <fullName evidence="3">Serpin</fullName>
    </submittedName>
</protein>
<dbReference type="InterPro" id="IPR000215">
    <property type="entry name" value="Serpin_fam"/>
</dbReference>
<evidence type="ECO:0000313" key="3">
    <source>
        <dbReference type="EMBL" id="GBH34096.1"/>
    </source>
</evidence>
<dbReference type="GeneID" id="76208783"/>
<reference evidence="3 4" key="1">
    <citation type="submission" date="2018-05" db="EMBL/GenBank/DDBJ databases">
        <title>genome sequencing of Nitrosopumilus sp. NM25.</title>
        <authorList>
            <person name="Mori K."/>
            <person name="Nakagawa T."/>
        </authorList>
    </citation>
    <scope>NUCLEOTIDE SEQUENCE [LARGE SCALE GENOMIC DNA]</scope>
    <source>
        <strain evidence="3 4">NM25</strain>
    </source>
</reference>
<dbReference type="SMART" id="SM00093">
    <property type="entry name" value="SERPIN"/>
    <property type="match status" value="1"/>
</dbReference>
<dbReference type="Pfam" id="PF00079">
    <property type="entry name" value="Serpin"/>
    <property type="match status" value="1"/>
</dbReference>
<comment type="similarity">
    <text evidence="1">Belongs to the serpin family.</text>
</comment>
<dbReference type="RefSeq" id="WP_146195987.1">
    <property type="nucleotide sequence ID" value="NZ_AP026695.1"/>
</dbReference>
<accession>A0A2S2KR10</accession>
<dbReference type="GO" id="GO:0005615">
    <property type="term" value="C:extracellular space"/>
    <property type="evidence" value="ECO:0007669"/>
    <property type="project" value="InterPro"/>
</dbReference>
<evidence type="ECO:0000313" key="4">
    <source>
        <dbReference type="Proteomes" id="UP000245829"/>
    </source>
</evidence>
<organism evidence="3 4">
    <name type="scientific">Nitrosopumilus zosterae</name>
    <dbReference type="NCBI Taxonomy" id="718286"/>
    <lineage>
        <taxon>Archaea</taxon>
        <taxon>Nitrososphaerota</taxon>
        <taxon>Nitrososphaeria</taxon>
        <taxon>Nitrosopumilales</taxon>
        <taxon>Nitrosopumilaceae</taxon>
        <taxon>Nitrosopumilus</taxon>
    </lineage>
</organism>
<proteinExistence type="inferred from homology"/>
<dbReference type="PANTHER" id="PTHR11461">
    <property type="entry name" value="SERINE PROTEASE INHIBITOR, SERPIN"/>
    <property type="match status" value="1"/>
</dbReference>
<name>A0A2S2KR10_9ARCH</name>
<dbReference type="Gene3D" id="2.30.39.10">
    <property type="entry name" value="Alpha-1-antitrypsin, domain 1"/>
    <property type="match status" value="1"/>
</dbReference>